<dbReference type="Gene3D" id="3.40.50.10890">
    <property type="match status" value="1"/>
</dbReference>
<dbReference type="Gene3D" id="3.60.15.10">
    <property type="entry name" value="Ribonuclease Z/Hydroxyacylglutathione hydrolase-like"/>
    <property type="match status" value="1"/>
</dbReference>
<protein>
    <recommendedName>
        <fullName evidence="4">Cleavage and polyadenylation specificity factor subunit 2</fullName>
    </recommendedName>
    <alternativeName>
        <fullName evidence="4">Cleavage and polyadenylation specificity factor 100 kDa subunit</fullName>
    </alternativeName>
</protein>
<dbReference type="GO" id="GO:0005847">
    <property type="term" value="C:mRNA cleavage and polyadenylation specificity factor complex"/>
    <property type="evidence" value="ECO:0007669"/>
    <property type="project" value="EnsemblFungi"/>
</dbReference>
<dbReference type="InterPro" id="IPR025069">
    <property type="entry name" value="Cpsf2_C"/>
</dbReference>
<dbReference type="InterPro" id="IPR027075">
    <property type="entry name" value="CPSF2"/>
</dbReference>
<evidence type="ECO:0000256" key="2">
    <source>
        <dbReference type="ARBA" id="ARBA00022664"/>
    </source>
</evidence>
<dbReference type="InterPro" id="IPR022712">
    <property type="entry name" value="Beta_Casp"/>
</dbReference>
<dbReference type="InterPro" id="IPR035639">
    <property type="entry name" value="CPSF2_MBL"/>
</dbReference>
<dbReference type="PANTHER" id="PTHR45922">
    <property type="entry name" value="CLEAVAGE AND POLYADENYLATION SPECIFICITY FACTOR SUBUNIT 2"/>
    <property type="match status" value="1"/>
</dbReference>
<evidence type="ECO:0000256" key="3">
    <source>
        <dbReference type="ARBA" id="ARBA00023242"/>
    </source>
</evidence>
<comment type="subcellular location">
    <subcellularLocation>
        <location evidence="1 4">Nucleus</location>
    </subcellularLocation>
</comment>
<evidence type="ECO:0000313" key="7">
    <source>
        <dbReference type="Proteomes" id="UP000193642"/>
    </source>
</evidence>
<evidence type="ECO:0000313" key="6">
    <source>
        <dbReference type="EMBL" id="ORY50864.1"/>
    </source>
</evidence>
<dbReference type="PANTHER" id="PTHR45922:SF1">
    <property type="entry name" value="CLEAVAGE AND POLYADENYLATION SPECIFICITY FACTOR SUBUNIT 2"/>
    <property type="match status" value="1"/>
</dbReference>
<keyword evidence="3 4" id="KW-0539">Nucleus</keyword>
<dbReference type="Pfam" id="PF07521">
    <property type="entry name" value="RMMBL"/>
    <property type="match status" value="1"/>
</dbReference>
<keyword evidence="4" id="KW-0694">RNA-binding</keyword>
<accession>A0A1Y2CVL9</accession>
<comment type="similarity">
    <text evidence="4">Belongs to the metallo-beta-lactamase superfamily. RNA-metabolizing metallo-beta-lactamase-like family. CPSF2/YSH1 subfamily.</text>
</comment>
<evidence type="ECO:0000259" key="5">
    <source>
        <dbReference type="SMART" id="SM01027"/>
    </source>
</evidence>
<dbReference type="AlphaFoldDB" id="A0A1Y2CVL9"/>
<dbReference type="Pfam" id="PF16661">
    <property type="entry name" value="Lactamase_B_6"/>
    <property type="match status" value="1"/>
</dbReference>
<dbReference type="InterPro" id="IPR036866">
    <property type="entry name" value="RibonucZ/Hydroxyglut_hydro"/>
</dbReference>
<dbReference type="SMART" id="SM01027">
    <property type="entry name" value="Beta-Casp"/>
    <property type="match status" value="1"/>
</dbReference>
<feature type="domain" description="Beta-Casp" evidence="5">
    <location>
        <begin position="249"/>
        <end position="376"/>
    </location>
</feature>
<comment type="caution">
    <text evidence="6">The sequence shown here is derived from an EMBL/GenBank/DDBJ whole genome shotgun (WGS) entry which is preliminary data.</text>
</comment>
<reference evidence="6 7" key="1">
    <citation type="submission" date="2016-07" db="EMBL/GenBank/DDBJ databases">
        <title>Pervasive Adenine N6-methylation of Active Genes in Fungi.</title>
        <authorList>
            <consortium name="DOE Joint Genome Institute"/>
            <person name="Mondo S.J."/>
            <person name="Dannebaum R.O."/>
            <person name="Kuo R.C."/>
            <person name="Labutti K."/>
            <person name="Haridas S."/>
            <person name="Kuo A."/>
            <person name="Salamov A."/>
            <person name="Ahrendt S.R."/>
            <person name="Lipzen A."/>
            <person name="Sullivan W."/>
            <person name="Andreopoulos W.B."/>
            <person name="Clum A."/>
            <person name="Lindquist E."/>
            <person name="Daum C."/>
            <person name="Ramamoorthy G.K."/>
            <person name="Gryganskyi A."/>
            <person name="Culley D."/>
            <person name="Magnuson J.K."/>
            <person name="James T.Y."/>
            <person name="O'Malley M.A."/>
            <person name="Stajich J.E."/>
            <person name="Spatafora J.W."/>
            <person name="Visel A."/>
            <person name="Grigoriev I.V."/>
        </authorList>
    </citation>
    <scope>NUCLEOTIDE SEQUENCE [LARGE SCALE GENOMIC DNA]</scope>
    <source>
        <strain evidence="6 7">JEL800</strain>
    </source>
</reference>
<keyword evidence="2 4" id="KW-0507">mRNA processing</keyword>
<dbReference type="Proteomes" id="UP000193642">
    <property type="component" value="Unassembled WGS sequence"/>
</dbReference>
<dbReference type="SUPFAM" id="SSF56281">
    <property type="entry name" value="Metallo-hydrolase/oxidoreductase"/>
    <property type="match status" value="1"/>
</dbReference>
<dbReference type="Pfam" id="PF13299">
    <property type="entry name" value="CPSF100_C"/>
    <property type="match status" value="1"/>
</dbReference>
<keyword evidence="7" id="KW-1185">Reference proteome</keyword>
<dbReference type="InterPro" id="IPR011108">
    <property type="entry name" value="RMMBL"/>
</dbReference>
<dbReference type="Pfam" id="PF10996">
    <property type="entry name" value="Beta-Casp"/>
    <property type="match status" value="1"/>
</dbReference>
<dbReference type="InterPro" id="IPR001279">
    <property type="entry name" value="Metallo-B-lactamas"/>
</dbReference>
<gene>
    <name evidence="6" type="ORF">BCR33DRAFT_656275</name>
</gene>
<dbReference type="CDD" id="cd16293">
    <property type="entry name" value="CPSF2-like_MBL-fold"/>
    <property type="match status" value="1"/>
</dbReference>
<sequence length="768" mass="85435">MSLVRFTSLTGANDGSTACVSHVLQVDNCRILLDCGASGQFDPIDFRALGGMAKNIDAVLLTHADPQHLGGYAYAHAKLGLTCPCYATGPVAELGKLCMREFVHSLRASQDFVLFGADEINAAFDSIVSLRYSQQTPLTGKGTGITVTAFQAGHSLGGTFWKIKKGTDEILYAVDYNHIMERHLDRTVLNAKDLERPSVLITDAYNAQYSFLNSQNRRPLRDNAFFENIRSSLRSGGNVLIPVASTTRSLELTFLLEDYWARNQDLAKNFPHIYFLSPMSPRVLHAARRNTEWMGQGIAKLLTQQDHRLPFDFRHITAIQSLEEIDQSPTPKVIFASSMSLESGFSRQIFLEWCQSQTNLVLLPDRGDPGTLARQIYDIWMATDKLSENVAVNVDIPLSFQESRRVPLQGEELEQFRREEEARKEAIAAAAEAAKLTAMEENDSDLSDNEDDPDTLARKAANVDGAGAGAVGNLYDIYVKDVNRSSGFFKRDAGYRMFPVVNTRSWIDDYGEAVDASMFVNKDTAAMEEAEEEIEETRDLQDTIPSKYVTFAIDVRVACKVIFVDFEGRSDGKSIRNILTQVAPRKLVLIHGSEEATADLESYSRETGGLTNDVFAPHNNEWINVSAASDIYEIKLTDSLINDYELSYVSGYIKFDEQEDSGADATDEMDVDQVNKTRTNAVVPTLDILSAELSKSHRPVIVGDVKLSEFRKLLVSKGFETEFVSGVLVVNRSIMVRKSQQGRLVLEGSLSSDYYAVRKLLYAEHAIL</sequence>
<dbReference type="STRING" id="329046.A0A1Y2CVL9"/>
<name>A0A1Y2CVL9_9FUNG</name>
<dbReference type="GO" id="GO:0006398">
    <property type="term" value="P:mRNA 3'-end processing by stem-loop binding and cleavage"/>
    <property type="evidence" value="ECO:0007669"/>
    <property type="project" value="InterPro"/>
</dbReference>
<dbReference type="EMBL" id="MCGO01000006">
    <property type="protein sequence ID" value="ORY50864.1"/>
    <property type="molecule type" value="Genomic_DNA"/>
</dbReference>
<evidence type="ECO:0000256" key="1">
    <source>
        <dbReference type="ARBA" id="ARBA00004123"/>
    </source>
</evidence>
<proteinExistence type="inferred from homology"/>
<organism evidence="6 7">
    <name type="scientific">Rhizoclosmatium globosum</name>
    <dbReference type="NCBI Taxonomy" id="329046"/>
    <lineage>
        <taxon>Eukaryota</taxon>
        <taxon>Fungi</taxon>
        <taxon>Fungi incertae sedis</taxon>
        <taxon>Chytridiomycota</taxon>
        <taxon>Chytridiomycota incertae sedis</taxon>
        <taxon>Chytridiomycetes</taxon>
        <taxon>Chytridiales</taxon>
        <taxon>Chytriomycetaceae</taxon>
        <taxon>Rhizoclosmatium</taxon>
    </lineage>
</organism>
<dbReference type="GO" id="GO:0003723">
    <property type="term" value="F:RNA binding"/>
    <property type="evidence" value="ECO:0007669"/>
    <property type="project" value="UniProtKB-KW"/>
</dbReference>
<evidence type="ECO:0000256" key="4">
    <source>
        <dbReference type="RuleBase" id="RU365006"/>
    </source>
</evidence>
<dbReference type="OrthoDB" id="64353at2759"/>